<organism evidence="1 2">
    <name type="scientific">Aphanizomenon flos-aquae LD13</name>
    <dbReference type="NCBI Taxonomy" id="1710894"/>
    <lineage>
        <taxon>Bacteria</taxon>
        <taxon>Bacillati</taxon>
        <taxon>Cyanobacteriota</taxon>
        <taxon>Cyanophyceae</taxon>
        <taxon>Nostocales</taxon>
        <taxon>Aphanizomenonaceae</taxon>
        <taxon>Aphanizomenon</taxon>
    </lineage>
</organism>
<name>A0A1B7VZI0_APHFL</name>
<dbReference type="AlphaFoldDB" id="A0A1B7VZI0"/>
<dbReference type="EMBL" id="LJOY01000012">
    <property type="protein sequence ID" value="OBQ26416.1"/>
    <property type="molecule type" value="Genomic_DNA"/>
</dbReference>
<reference evidence="1 2" key="1">
    <citation type="submission" date="2015-09" db="EMBL/GenBank/DDBJ databases">
        <title>Whole genome shotgun sequence assembly of Aphanizomenon flos-aquae UKL13.</title>
        <authorList>
            <person name="Driscoll C."/>
        </authorList>
    </citation>
    <scope>NUCLEOTIDE SEQUENCE [LARGE SCALE GENOMIC DNA]</scope>
    <source>
        <strain evidence="1">MDT13</strain>
    </source>
</reference>
<evidence type="ECO:0000313" key="1">
    <source>
        <dbReference type="EMBL" id="OBQ26416.1"/>
    </source>
</evidence>
<protein>
    <submittedName>
        <fullName evidence="1">Uncharacterized protein</fullName>
    </submittedName>
</protein>
<comment type="caution">
    <text evidence="1">The sequence shown here is derived from an EMBL/GenBank/DDBJ whole genome shotgun (WGS) entry which is preliminary data.</text>
</comment>
<sequence length="70" mass="8290">MEIQELKAIIKESIREVLREERMLLCQVLIPYVSDEEQEELDEIFGSPSDYPDEELVDMTEWVKHGHKIS</sequence>
<proteinExistence type="predicted"/>
<dbReference type="PATRIC" id="fig|1710894.3.peg.2152"/>
<evidence type="ECO:0000313" key="2">
    <source>
        <dbReference type="Proteomes" id="UP000092382"/>
    </source>
</evidence>
<dbReference type="Proteomes" id="UP000092382">
    <property type="component" value="Unassembled WGS sequence"/>
</dbReference>
<accession>A0A1B7VZI0</accession>
<gene>
    <name evidence="1" type="ORF">AN481_05620</name>
</gene>